<evidence type="ECO:0000313" key="3">
    <source>
        <dbReference type="Proteomes" id="UP000305948"/>
    </source>
</evidence>
<dbReference type="Proteomes" id="UP000305948">
    <property type="component" value="Unassembled WGS sequence"/>
</dbReference>
<evidence type="ECO:0000256" key="1">
    <source>
        <dbReference type="SAM" id="MobiDB-lite"/>
    </source>
</evidence>
<feature type="region of interest" description="Disordered" evidence="1">
    <location>
        <begin position="140"/>
        <end position="163"/>
    </location>
</feature>
<organism evidence="2 3">
    <name type="scientific">Heliocybe sulcata</name>
    <dbReference type="NCBI Taxonomy" id="5364"/>
    <lineage>
        <taxon>Eukaryota</taxon>
        <taxon>Fungi</taxon>
        <taxon>Dikarya</taxon>
        <taxon>Basidiomycota</taxon>
        <taxon>Agaricomycotina</taxon>
        <taxon>Agaricomycetes</taxon>
        <taxon>Gloeophyllales</taxon>
        <taxon>Gloeophyllaceae</taxon>
        <taxon>Heliocybe</taxon>
    </lineage>
</organism>
<accession>A0A5C3MXX8</accession>
<sequence length="163" mass="18338">MASTGLFDKALAHDRCMHPTFRKRGFEDSAWCRVSPDTRIAIDNAALPTSWRRAGRRGRMDIWVRLRDTVATLLLCQPRPGGTYRRDGSQQVDLVMTYPSLHNCEDDKGSALQAAQDEGQGVDFMPRTCSLRMLRRHAVASHAERETLTTGTQTRLKSPPGRL</sequence>
<name>A0A5C3MXX8_9AGAM</name>
<gene>
    <name evidence="2" type="ORF">OE88DRAFT_1662556</name>
</gene>
<reference evidence="2 3" key="1">
    <citation type="journal article" date="2019" name="Nat. Ecol. Evol.">
        <title>Megaphylogeny resolves global patterns of mushroom evolution.</title>
        <authorList>
            <person name="Varga T."/>
            <person name="Krizsan K."/>
            <person name="Foldi C."/>
            <person name="Dima B."/>
            <person name="Sanchez-Garcia M."/>
            <person name="Sanchez-Ramirez S."/>
            <person name="Szollosi G.J."/>
            <person name="Szarkandi J.G."/>
            <person name="Papp V."/>
            <person name="Albert L."/>
            <person name="Andreopoulos W."/>
            <person name="Angelini C."/>
            <person name="Antonin V."/>
            <person name="Barry K.W."/>
            <person name="Bougher N.L."/>
            <person name="Buchanan P."/>
            <person name="Buyck B."/>
            <person name="Bense V."/>
            <person name="Catcheside P."/>
            <person name="Chovatia M."/>
            <person name="Cooper J."/>
            <person name="Damon W."/>
            <person name="Desjardin D."/>
            <person name="Finy P."/>
            <person name="Geml J."/>
            <person name="Haridas S."/>
            <person name="Hughes K."/>
            <person name="Justo A."/>
            <person name="Karasinski D."/>
            <person name="Kautmanova I."/>
            <person name="Kiss B."/>
            <person name="Kocsube S."/>
            <person name="Kotiranta H."/>
            <person name="LaButti K.M."/>
            <person name="Lechner B.E."/>
            <person name="Liimatainen K."/>
            <person name="Lipzen A."/>
            <person name="Lukacs Z."/>
            <person name="Mihaltcheva S."/>
            <person name="Morgado L.N."/>
            <person name="Niskanen T."/>
            <person name="Noordeloos M.E."/>
            <person name="Ohm R.A."/>
            <person name="Ortiz-Santana B."/>
            <person name="Ovrebo C."/>
            <person name="Racz N."/>
            <person name="Riley R."/>
            <person name="Savchenko A."/>
            <person name="Shiryaev A."/>
            <person name="Soop K."/>
            <person name="Spirin V."/>
            <person name="Szebenyi C."/>
            <person name="Tomsovsky M."/>
            <person name="Tulloss R.E."/>
            <person name="Uehling J."/>
            <person name="Grigoriev I.V."/>
            <person name="Vagvolgyi C."/>
            <person name="Papp T."/>
            <person name="Martin F.M."/>
            <person name="Miettinen O."/>
            <person name="Hibbett D.S."/>
            <person name="Nagy L.G."/>
        </authorList>
    </citation>
    <scope>NUCLEOTIDE SEQUENCE [LARGE SCALE GENOMIC DNA]</scope>
    <source>
        <strain evidence="2 3">OMC1185</strain>
    </source>
</reference>
<evidence type="ECO:0000313" key="2">
    <source>
        <dbReference type="EMBL" id="TFK49857.1"/>
    </source>
</evidence>
<proteinExistence type="predicted"/>
<keyword evidence="3" id="KW-1185">Reference proteome</keyword>
<dbReference type="EMBL" id="ML213515">
    <property type="protein sequence ID" value="TFK49857.1"/>
    <property type="molecule type" value="Genomic_DNA"/>
</dbReference>
<protein>
    <submittedName>
        <fullName evidence="2">Uncharacterized protein</fullName>
    </submittedName>
</protein>
<dbReference type="AlphaFoldDB" id="A0A5C3MXX8"/>